<proteinExistence type="predicted"/>
<sequence length="105" mass="11666">MISRKALKIMFTGSDEQVVQVLEGLLLPYLLMQMQSLPEILLRSYKMADKSLVQHWLQWPGQVVLMVEVQGGTSAQGDGDVVVLTIELVLISGCNTVPLGTRKPW</sequence>
<name>A0A822XUF3_NELNU</name>
<dbReference type="AlphaFoldDB" id="A0A822XUF3"/>
<accession>A0A822XUF3</accession>
<organism evidence="1 2">
    <name type="scientific">Nelumbo nucifera</name>
    <name type="common">Sacred lotus</name>
    <dbReference type="NCBI Taxonomy" id="4432"/>
    <lineage>
        <taxon>Eukaryota</taxon>
        <taxon>Viridiplantae</taxon>
        <taxon>Streptophyta</taxon>
        <taxon>Embryophyta</taxon>
        <taxon>Tracheophyta</taxon>
        <taxon>Spermatophyta</taxon>
        <taxon>Magnoliopsida</taxon>
        <taxon>Proteales</taxon>
        <taxon>Nelumbonaceae</taxon>
        <taxon>Nelumbo</taxon>
    </lineage>
</organism>
<keyword evidence="2" id="KW-1185">Reference proteome</keyword>
<comment type="caution">
    <text evidence="1">The sequence shown here is derived from an EMBL/GenBank/DDBJ whole genome shotgun (WGS) entry which is preliminary data.</text>
</comment>
<evidence type="ECO:0000313" key="2">
    <source>
        <dbReference type="Proteomes" id="UP000607653"/>
    </source>
</evidence>
<dbReference type="Proteomes" id="UP000607653">
    <property type="component" value="Unassembled WGS sequence"/>
</dbReference>
<dbReference type="EMBL" id="DUZY01000001">
    <property type="protein sequence ID" value="DAD22729.1"/>
    <property type="molecule type" value="Genomic_DNA"/>
</dbReference>
<protein>
    <submittedName>
        <fullName evidence="1">Uncharacterized protein</fullName>
    </submittedName>
</protein>
<evidence type="ECO:0000313" key="1">
    <source>
        <dbReference type="EMBL" id="DAD22729.1"/>
    </source>
</evidence>
<reference evidence="1 2" key="1">
    <citation type="journal article" date="2020" name="Mol. Biol. Evol.">
        <title>Distinct Expression and Methylation Patterns for Genes with Different Fates following a Single Whole-Genome Duplication in Flowering Plants.</title>
        <authorList>
            <person name="Shi T."/>
            <person name="Rahmani R.S."/>
            <person name="Gugger P.F."/>
            <person name="Wang M."/>
            <person name="Li H."/>
            <person name="Zhang Y."/>
            <person name="Li Z."/>
            <person name="Wang Q."/>
            <person name="Van de Peer Y."/>
            <person name="Marchal K."/>
            <person name="Chen J."/>
        </authorList>
    </citation>
    <scope>NUCLEOTIDE SEQUENCE [LARGE SCALE GENOMIC DNA]</scope>
    <source>
        <tissue evidence="1">Leaf</tissue>
    </source>
</reference>
<gene>
    <name evidence="1" type="ORF">HUJ06_024192</name>
</gene>